<dbReference type="AlphaFoldDB" id="A0A0P7AQX1"/>
<dbReference type="EMBL" id="LKCW01000088">
    <property type="protein sequence ID" value="KPM40210.1"/>
    <property type="molecule type" value="Genomic_DNA"/>
</dbReference>
<name>A0A0P7AQX1_9HYPO</name>
<proteinExistence type="predicted"/>
<reference evidence="2 3" key="1">
    <citation type="submission" date="2015-09" db="EMBL/GenBank/DDBJ databases">
        <title>Draft genome of a European isolate of the apple canker pathogen Neonectria ditissima.</title>
        <authorList>
            <person name="Gomez-Cortecero A."/>
            <person name="Harrison R.J."/>
            <person name="Armitage A.D."/>
        </authorList>
    </citation>
    <scope>NUCLEOTIDE SEQUENCE [LARGE SCALE GENOMIC DNA]</scope>
    <source>
        <strain evidence="2 3">R09/05</strain>
    </source>
</reference>
<keyword evidence="3" id="KW-1185">Reference proteome</keyword>
<accession>A0A0P7AQX1</accession>
<sequence>MAVKPASLQSEGDVSLVETSDGLPKDRENVVFAAAPAATQKNESISVALNASVDANHALEAACSEKFDMFNDRLDYYEEDCHKAFDKIKKTQDQHQASQKVVEQQMTGVVTMVDKVRQPEKRQELSQAQVDQIMLGVVPAVRDICD</sequence>
<dbReference type="Proteomes" id="UP000050424">
    <property type="component" value="Unassembled WGS sequence"/>
</dbReference>
<protein>
    <submittedName>
        <fullName evidence="2">Uncharacterized protein</fullName>
    </submittedName>
</protein>
<evidence type="ECO:0000313" key="2">
    <source>
        <dbReference type="EMBL" id="KPM40210.1"/>
    </source>
</evidence>
<organism evidence="2 3">
    <name type="scientific">Neonectria ditissima</name>
    <dbReference type="NCBI Taxonomy" id="78410"/>
    <lineage>
        <taxon>Eukaryota</taxon>
        <taxon>Fungi</taxon>
        <taxon>Dikarya</taxon>
        <taxon>Ascomycota</taxon>
        <taxon>Pezizomycotina</taxon>
        <taxon>Sordariomycetes</taxon>
        <taxon>Hypocreomycetidae</taxon>
        <taxon>Hypocreales</taxon>
        <taxon>Nectriaceae</taxon>
        <taxon>Neonectria</taxon>
    </lineage>
</organism>
<feature type="region of interest" description="Disordered" evidence="1">
    <location>
        <begin position="1"/>
        <end position="21"/>
    </location>
</feature>
<evidence type="ECO:0000313" key="3">
    <source>
        <dbReference type="Proteomes" id="UP000050424"/>
    </source>
</evidence>
<gene>
    <name evidence="2" type="ORF">AK830_g6333</name>
</gene>
<evidence type="ECO:0000256" key="1">
    <source>
        <dbReference type="SAM" id="MobiDB-lite"/>
    </source>
</evidence>
<comment type="caution">
    <text evidence="2">The sequence shown here is derived from an EMBL/GenBank/DDBJ whole genome shotgun (WGS) entry which is preliminary data.</text>
</comment>